<dbReference type="InterPro" id="IPR014001">
    <property type="entry name" value="Helicase_ATP-bd"/>
</dbReference>
<dbReference type="CDD" id="cd18793">
    <property type="entry name" value="SF2_C_SNF"/>
    <property type="match status" value="1"/>
</dbReference>
<dbReference type="GO" id="GO:0006281">
    <property type="term" value="P:DNA repair"/>
    <property type="evidence" value="ECO:0007669"/>
    <property type="project" value="TreeGrafter"/>
</dbReference>
<dbReference type="PROSITE" id="PS51192">
    <property type="entry name" value="HELICASE_ATP_BIND_1"/>
    <property type="match status" value="1"/>
</dbReference>
<comment type="caution">
    <text evidence="4">The sequence shown here is derived from an EMBL/GenBank/DDBJ whole genome shotgun (WGS) entry which is preliminary data.</text>
</comment>
<dbReference type="InterPro" id="IPR000330">
    <property type="entry name" value="SNF2_N"/>
</dbReference>
<dbReference type="InterPro" id="IPR027417">
    <property type="entry name" value="P-loop_NTPase"/>
</dbReference>
<evidence type="ECO:0000256" key="1">
    <source>
        <dbReference type="ARBA" id="ARBA00022801"/>
    </source>
</evidence>
<dbReference type="InterPro" id="IPR001650">
    <property type="entry name" value="Helicase_C-like"/>
</dbReference>
<dbReference type="GO" id="GO:0043596">
    <property type="term" value="C:nuclear replication fork"/>
    <property type="evidence" value="ECO:0007669"/>
    <property type="project" value="TreeGrafter"/>
</dbReference>
<proteinExistence type="predicted"/>
<dbReference type="InterPro" id="IPR049730">
    <property type="entry name" value="SNF2/RAD54-like_C"/>
</dbReference>
<feature type="domain" description="Helicase C-terminal" evidence="3">
    <location>
        <begin position="438"/>
        <end position="595"/>
    </location>
</feature>
<dbReference type="Gene3D" id="3.40.50.300">
    <property type="entry name" value="P-loop containing nucleotide triphosphate hydrolases"/>
    <property type="match status" value="1"/>
</dbReference>
<reference evidence="4 5" key="1">
    <citation type="journal article" date="2019" name="Commun. Biol.">
        <title>The bagworm genome reveals a unique fibroin gene that provides high tensile strength.</title>
        <authorList>
            <person name="Kono N."/>
            <person name="Nakamura H."/>
            <person name="Ohtoshi R."/>
            <person name="Tomita M."/>
            <person name="Numata K."/>
            <person name="Arakawa K."/>
        </authorList>
    </citation>
    <scope>NUCLEOTIDE SEQUENCE [LARGE SCALE GENOMIC DNA]</scope>
</reference>
<dbReference type="PANTHER" id="PTHR45766:SF6">
    <property type="entry name" value="SWI_SNF-RELATED MATRIX-ASSOCIATED ACTIN-DEPENDENT REGULATOR OF CHROMATIN SUBFAMILY A-LIKE PROTEIN 1"/>
    <property type="match status" value="1"/>
</dbReference>
<evidence type="ECO:0000313" key="5">
    <source>
        <dbReference type="Proteomes" id="UP000299102"/>
    </source>
</evidence>
<dbReference type="SMART" id="SM00487">
    <property type="entry name" value="DEXDc"/>
    <property type="match status" value="1"/>
</dbReference>
<name>A0A4C1U7T3_EUMVA</name>
<dbReference type="PROSITE" id="PS51194">
    <property type="entry name" value="HELICASE_CTER"/>
    <property type="match status" value="1"/>
</dbReference>
<dbReference type="SMART" id="SM00490">
    <property type="entry name" value="HELICc"/>
    <property type="match status" value="1"/>
</dbReference>
<dbReference type="InterPro" id="IPR038718">
    <property type="entry name" value="SNF2-like_sf"/>
</dbReference>
<keyword evidence="1" id="KW-0378">Hydrolase</keyword>
<dbReference type="EMBL" id="BGZK01000140">
    <property type="protein sequence ID" value="GBP22445.1"/>
    <property type="molecule type" value="Genomic_DNA"/>
</dbReference>
<dbReference type="PANTHER" id="PTHR45766">
    <property type="entry name" value="DNA ANNEALING HELICASE AND ENDONUCLEASE ZRANB3 FAMILY MEMBER"/>
    <property type="match status" value="1"/>
</dbReference>
<dbReference type="OrthoDB" id="2801544at2759"/>
<sequence length="667" mass="75147">MSFYNPITRTTRLYNYLSADAGAGDVDMFDCRPTAFKCSIHDVLFRATLWPTWLQHKNGPIQPVKCHILTEYRHEVAAFAVAFCIVSESSSGLIPFHPFHEPYRSTLDILFPHQALARGDSSKLLKEPCIDPDSVDLSPIEPALRFKLMPFQEKGVRFGIAKSGRCMIADDMGLGKTFQALAIASYYRADWPMLIVTTSSMRLLYCRETWQNKIRELLPSVPMLSVVTVSANRDTQLAADRHTKVVIISYKMTTIHTQLLKDRKFGVIIIDESHYLKSHKAQCTAALAGVCKSAARLILLSGTPALSRPAELYTQLNIIAPNFFGGYIEYGKRYCAGKLTNFGWDMTGCSNLAELQIILQKKFLIRRTKEEVLTDLENKTRESVFLNQSLLQFSTEDLTGLSQMAARYTKTKSSERHAALLTYFSESARVKIPAICKYLKQLVREESSKDKFLVFAHHKNMIEAVCSTLDELCVHYISIVGSTPSITRAELVDKFQYSELCRCAVLSITAASAGLTLTAADLVLFAELHWNPGILIQAEARAHRIGRRGGVCVRYLLAKGTSDDFMWPMLQDKLNVLNEVGLSKDTFEDTTLKMQSEPDITCYFKESLNHKNDFIPGTNIKLSSENAAKNEISWDRDNERFSDVQNSIDKSLLEDEEGDELLLQIDL</sequence>
<dbReference type="Pfam" id="PF00176">
    <property type="entry name" value="SNF2-rel_dom"/>
    <property type="match status" value="1"/>
</dbReference>
<dbReference type="Pfam" id="PF00271">
    <property type="entry name" value="Helicase_C"/>
    <property type="match status" value="1"/>
</dbReference>
<dbReference type="GO" id="GO:0031297">
    <property type="term" value="P:replication fork processing"/>
    <property type="evidence" value="ECO:0007669"/>
    <property type="project" value="TreeGrafter"/>
</dbReference>
<dbReference type="Gene3D" id="3.40.50.10810">
    <property type="entry name" value="Tandem AAA-ATPase domain"/>
    <property type="match status" value="1"/>
</dbReference>
<evidence type="ECO:0000259" key="3">
    <source>
        <dbReference type="PROSITE" id="PS51194"/>
    </source>
</evidence>
<dbReference type="GO" id="GO:0016787">
    <property type="term" value="F:hydrolase activity"/>
    <property type="evidence" value="ECO:0007669"/>
    <property type="project" value="UniProtKB-KW"/>
</dbReference>
<protein>
    <recommendedName>
        <fullName evidence="6">SWI/SNF-related matrix-associated actin-dependent regulator of chromatin subfamily A-like protein 1</fullName>
    </recommendedName>
</protein>
<feature type="domain" description="Helicase ATP-binding" evidence="2">
    <location>
        <begin position="157"/>
        <end position="322"/>
    </location>
</feature>
<evidence type="ECO:0008006" key="6">
    <source>
        <dbReference type="Google" id="ProtNLM"/>
    </source>
</evidence>
<organism evidence="4 5">
    <name type="scientific">Eumeta variegata</name>
    <name type="common">Bagworm moth</name>
    <name type="synonym">Eumeta japonica</name>
    <dbReference type="NCBI Taxonomy" id="151549"/>
    <lineage>
        <taxon>Eukaryota</taxon>
        <taxon>Metazoa</taxon>
        <taxon>Ecdysozoa</taxon>
        <taxon>Arthropoda</taxon>
        <taxon>Hexapoda</taxon>
        <taxon>Insecta</taxon>
        <taxon>Pterygota</taxon>
        <taxon>Neoptera</taxon>
        <taxon>Endopterygota</taxon>
        <taxon>Lepidoptera</taxon>
        <taxon>Glossata</taxon>
        <taxon>Ditrysia</taxon>
        <taxon>Tineoidea</taxon>
        <taxon>Psychidae</taxon>
        <taxon>Oiketicinae</taxon>
        <taxon>Eumeta</taxon>
    </lineage>
</organism>
<evidence type="ECO:0000313" key="4">
    <source>
        <dbReference type="EMBL" id="GBP22445.1"/>
    </source>
</evidence>
<dbReference type="SUPFAM" id="SSF52540">
    <property type="entry name" value="P-loop containing nucleoside triphosphate hydrolases"/>
    <property type="match status" value="2"/>
</dbReference>
<evidence type="ECO:0000259" key="2">
    <source>
        <dbReference type="PROSITE" id="PS51192"/>
    </source>
</evidence>
<dbReference type="Proteomes" id="UP000299102">
    <property type="component" value="Unassembled WGS sequence"/>
</dbReference>
<dbReference type="CDD" id="cd18010">
    <property type="entry name" value="DEXHc_HARP_SMARCAL1"/>
    <property type="match status" value="1"/>
</dbReference>
<keyword evidence="5" id="KW-1185">Reference proteome</keyword>
<dbReference type="AlphaFoldDB" id="A0A4C1U7T3"/>
<dbReference type="STRING" id="151549.A0A4C1U7T3"/>
<gene>
    <name evidence="4" type="ORF">EVAR_78621_1</name>
</gene>
<dbReference type="GO" id="GO:0005524">
    <property type="term" value="F:ATP binding"/>
    <property type="evidence" value="ECO:0007669"/>
    <property type="project" value="InterPro"/>
</dbReference>
<accession>A0A4C1U7T3</accession>